<proteinExistence type="predicted"/>
<evidence type="ECO:0000256" key="3">
    <source>
        <dbReference type="ARBA" id="ARBA00023621"/>
    </source>
</evidence>
<dbReference type="Proteomes" id="UP000799444">
    <property type="component" value="Unassembled WGS sequence"/>
</dbReference>
<sequence length="347" mass="38280">MASARGTIFITGANGGLGSALVSHITSSPELSSYHGIYTVRDADNAPVVGSALTNNSFSHTSDVVSLDLTNLDSVRQTAHATNTRVSNQEIPPIRALILNAGFQDWGHQTWTADGYDTTFSANYLGQWLLSLLLLKSMDKDKGRIIILGSQSHDPYDPRNTATGAFNDKKYKLFIDDETSLGKIASGTWSSAKEDPSWRSGFRRYGAAKLFLVMMVHELQQRMTHEPVLKNISVLGVDPGTMSTGMQRQASWFIRVFIFRLLYPLLAWIRPPGPARSTGQSASDVLQAAFDSNETLGEFPRDVYLDGTRLFEPSAESKDVKKRALVWKQTVEMAGLKPNDTILKSYL</sequence>
<dbReference type="EC" id="1.1.1.270" evidence="3"/>
<dbReference type="GO" id="GO:0005811">
    <property type="term" value="C:lipid droplet"/>
    <property type="evidence" value="ECO:0007669"/>
    <property type="project" value="TreeGrafter"/>
</dbReference>
<dbReference type="PROSITE" id="PS00061">
    <property type="entry name" value="ADH_SHORT"/>
    <property type="match status" value="1"/>
</dbReference>
<keyword evidence="5" id="KW-1185">Reference proteome</keyword>
<evidence type="ECO:0000313" key="4">
    <source>
        <dbReference type="EMBL" id="KAF2730930.1"/>
    </source>
</evidence>
<protein>
    <recommendedName>
        <fullName evidence="3">3beta-hydroxysteroid 3-dehydrogenase</fullName>
        <ecNumber evidence="3">1.1.1.270</ecNumber>
    </recommendedName>
</protein>
<dbReference type="InterPro" id="IPR051593">
    <property type="entry name" value="Ergosterol_Biosynth_ERG27"/>
</dbReference>
<dbReference type="PRINTS" id="PR00081">
    <property type="entry name" value="GDHRDH"/>
</dbReference>
<dbReference type="PANTHER" id="PTHR43647:SF4">
    <property type="entry name" value="KETOREDUCTASE (KR) DOMAIN-CONTAINING PROTEIN"/>
    <property type="match status" value="1"/>
</dbReference>
<evidence type="ECO:0000256" key="1">
    <source>
        <dbReference type="ARBA" id="ARBA00022857"/>
    </source>
</evidence>
<dbReference type="SUPFAM" id="SSF51735">
    <property type="entry name" value="NAD(P)-binding Rossmann-fold domains"/>
    <property type="match status" value="1"/>
</dbReference>
<reference evidence="4" key="1">
    <citation type="journal article" date="2020" name="Stud. Mycol.">
        <title>101 Dothideomycetes genomes: a test case for predicting lifestyles and emergence of pathogens.</title>
        <authorList>
            <person name="Haridas S."/>
            <person name="Albert R."/>
            <person name="Binder M."/>
            <person name="Bloem J."/>
            <person name="Labutti K."/>
            <person name="Salamov A."/>
            <person name="Andreopoulos B."/>
            <person name="Baker S."/>
            <person name="Barry K."/>
            <person name="Bills G."/>
            <person name="Bluhm B."/>
            <person name="Cannon C."/>
            <person name="Castanera R."/>
            <person name="Culley D."/>
            <person name="Daum C."/>
            <person name="Ezra D."/>
            <person name="Gonzalez J."/>
            <person name="Henrissat B."/>
            <person name="Kuo A."/>
            <person name="Liang C."/>
            <person name="Lipzen A."/>
            <person name="Lutzoni F."/>
            <person name="Magnuson J."/>
            <person name="Mondo S."/>
            <person name="Nolan M."/>
            <person name="Ohm R."/>
            <person name="Pangilinan J."/>
            <person name="Park H.-J."/>
            <person name="Ramirez L."/>
            <person name="Alfaro M."/>
            <person name="Sun H."/>
            <person name="Tritt A."/>
            <person name="Yoshinaga Y."/>
            <person name="Zwiers L.-H."/>
            <person name="Turgeon B."/>
            <person name="Goodwin S."/>
            <person name="Spatafora J."/>
            <person name="Crous P."/>
            <person name="Grigoriev I."/>
        </authorList>
    </citation>
    <scope>NUCLEOTIDE SEQUENCE</scope>
    <source>
        <strain evidence="4">CBS 125425</strain>
    </source>
</reference>
<dbReference type="GO" id="GO:0000253">
    <property type="term" value="F:3-beta-hydroxysteroid 3-dehydrogenase (NADP+) activity"/>
    <property type="evidence" value="ECO:0007669"/>
    <property type="project" value="UniProtKB-EC"/>
</dbReference>
<dbReference type="GO" id="GO:0005741">
    <property type="term" value="C:mitochondrial outer membrane"/>
    <property type="evidence" value="ECO:0007669"/>
    <property type="project" value="TreeGrafter"/>
</dbReference>
<dbReference type="Gene3D" id="3.40.50.720">
    <property type="entry name" value="NAD(P)-binding Rossmann-like Domain"/>
    <property type="match status" value="1"/>
</dbReference>
<evidence type="ECO:0000313" key="5">
    <source>
        <dbReference type="Proteomes" id="UP000799444"/>
    </source>
</evidence>
<dbReference type="InterPro" id="IPR002347">
    <property type="entry name" value="SDR_fam"/>
</dbReference>
<comment type="pathway">
    <text evidence="2">Steroid biosynthesis; zymosterol biosynthesis; zymosterol from lanosterol: step 5/6.</text>
</comment>
<dbReference type="EMBL" id="ML996206">
    <property type="protein sequence ID" value="KAF2730930.1"/>
    <property type="molecule type" value="Genomic_DNA"/>
</dbReference>
<dbReference type="InterPro" id="IPR020904">
    <property type="entry name" value="Sc_DH/Rdtase_CS"/>
</dbReference>
<organism evidence="4 5">
    <name type="scientific">Polyplosphaeria fusca</name>
    <dbReference type="NCBI Taxonomy" id="682080"/>
    <lineage>
        <taxon>Eukaryota</taxon>
        <taxon>Fungi</taxon>
        <taxon>Dikarya</taxon>
        <taxon>Ascomycota</taxon>
        <taxon>Pezizomycotina</taxon>
        <taxon>Dothideomycetes</taxon>
        <taxon>Pleosporomycetidae</taxon>
        <taxon>Pleosporales</taxon>
        <taxon>Tetraplosphaeriaceae</taxon>
        <taxon>Polyplosphaeria</taxon>
    </lineage>
</organism>
<dbReference type="AlphaFoldDB" id="A0A9P4QSP8"/>
<name>A0A9P4QSP8_9PLEO</name>
<dbReference type="OrthoDB" id="191139at2759"/>
<dbReference type="InterPro" id="IPR036291">
    <property type="entry name" value="NAD(P)-bd_dom_sf"/>
</dbReference>
<accession>A0A9P4QSP8</accession>
<comment type="caution">
    <text evidence="4">The sequence shown here is derived from an EMBL/GenBank/DDBJ whole genome shotgun (WGS) entry which is preliminary data.</text>
</comment>
<dbReference type="PANTHER" id="PTHR43647">
    <property type="entry name" value="DEHYDROGENASE"/>
    <property type="match status" value="1"/>
</dbReference>
<evidence type="ECO:0000256" key="2">
    <source>
        <dbReference type="ARBA" id="ARBA00023589"/>
    </source>
</evidence>
<dbReference type="Pfam" id="PF00106">
    <property type="entry name" value="adh_short"/>
    <property type="match status" value="1"/>
</dbReference>
<gene>
    <name evidence="4" type="ORF">EJ04DRAFT_499595</name>
</gene>
<keyword evidence="1" id="KW-0521">NADP</keyword>
<dbReference type="GO" id="GO:0005789">
    <property type="term" value="C:endoplasmic reticulum membrane"/>
    <property type="evidence" value="ECO:0007669"/>
    <property type="project" value="TreeGrafter"/>
</dbReference>